<keyword evidence="2 4" id="KW-0238">DNA-binding</keyword>
<reference evidence="6 7" key="1">
    <citation type="journal article" date="2019" name="Int. J. Syst. Evol. Microbiol.">
        <title>The Global Catalogue of Microorganisms (GCM) 10K type strain sequencing project: providing services to taxonomists for standard genome sequencing and annotation.</title>
        <authorList>
            <consortium name="The Broad Institute Genomics Platform"/>
            <consortium name="The Broad Institute Genome Sequencing Center for Infectious Disease"/>
            <person name="Wu L."/>
            <person name="Ma J."/>
        </authorList>
    </citation>
    <scope>NUCLEOTIDE SEQUENCE [LARGE SCALE GENOMIC DNA]</scope>
    <source>
        <strain evidence="6 7">JCM 13581</strain>
    </source>
</reference>
<dbReference type="Pfam" id="PF00440">
    <property type="entry name" value="TetR_N"/>
    <property type="match status" value="1"/>
</dbReference>
<evidence type="ECO:0000256" key="2">
    <source>
        <dbReference type="ARBA" id="ARBA00023125"/>
    </source>
</evidence>
<dbReference type="PROSITE" id="PS50977">
    <property type="entry name" value="HTH_TETR_2"/>
    <property type="match status" value="1"/>
</dbReference>
<dbReference type="SUPFAM" id="SSF46689">
    <property type="entry name" value="Homeodomain-like"/>
    <property type="match status" value="1"/>
</dbReference>
<evidence type="ECO:0000313" key="7">
    <source>
        <dbReference type="Proteomes" id="UP001501303"/>
    </source>
</evidence>
<feature type="DNA-binding region" description="H-T-H motif" evidence="4">
    <location>
        <begin position="32"/>
        <end position="51"/>
    </location>
</feature>
<sequence>MAPRGVAIPDVRERLFAAAERVLVREGPAGLTNRAITQEADCAKGLIHSHFTDLDDFVAQLVLNRFRSIAGEVGPLPARAGSGSVTGNMTTAALALLGSHGPAIAAAALSRPKVTERIRHAWAEGEPGPATAEQAMSHYLEAEQRLGRVVPHADCPALALAVAGTVHHLLMTRGSRPSQDTQLVEHLVAAVIGPATAA</sequence>
<name>A0ABN2PC30_9ACTN</name>
<evidence type="ECO:0000313" key="6">
    <source>
        <dbReference type="EMBL" id="GAA1917280.1"/>
    </source>
</evidence>
<dbReference type="EMBL" id="BAAAMJ010000029">
    <property type="protein sequence ID" value="GAA1917280.1"/>
    <property type="molecule type" value="Genomic_DNA"/>
</dbReference>
<gene>
    <name evidence="6" type="ORF">GCM10009716_27950</name>
</gene>
<organism evidence="6 7">
    <name type="scientific">Streptomyces sodiiphilus</name>
    <dbReference type="NCBI Taxonomy" id="226217"/>
    <lineage>
        <taxon>Bacteria</taxon>
        <taxon>Bacillati</taxon>
        <taxon>Actinomycetota</taxon>
        <taxon>Actinomycetes</taxon>
        <taxon>Kitasatosporales</taxon>
        <taxon>Streptomycetaceae</taxon>
        <taxon>Streptomyces</taxon>
    </lineage>
</organism>
<dbReference type="RefSeq" id="WP_344262105.1">
    <property type="nucleotide sequence ID" value="NZ_BAAAMJ010000029.1"/>
</dbReference>
<keyword evidence="7" id="KW-1185">Reference proteome</keyword>
<dbReference type="PANTHER" id="PTHR30055">
    <property type="entry name" value="HTH-TYPE TRANSCRIPTIONAL REGULATOR RUTR"/>
    <property type="match status" value="1"/>
</dbReference>
<dbReference type="InterPro" id="IPR050109">
    <property type="entry name" value="HTH-type_TetR-like_transc_reg"/>
</dbReference>
<evidence type="ECO:0000259" key="5">
    <source>
        <dbReference type="PROSITE" id="PS50977"/>
    </source>
</evidence>
<comment type="caution">
    <text evidence="6">The sequence shown here is derived from an EMBL/GenBank/DDBJ whole genome shotgun (WGS) entry which is preliminary data.</text>
</comment>
<keyword evidence="1" id="KW-0805">Transcription regulation</keyword>
<keyword evidence="3" id="KW-0804">Transcription</keyword>
<dbReference type="Gene3D" id="1.10.10.60">
    <property type="entry name" value="Homeodomain-like"/>
    <property type="match status" value="1"/>
</dbReference>
<evidence type="ECO:0000256" key="3">
    <source>
        <dbReference type="ARBA" id="ARBA00023163"/>
    </source>
</evidence>
<accession>A0ABN2PC30</accession>
<evidence type="ECO:0000256" key="4">
    <source>
        <dbReference type="PROSITE-ProRule" id="PRU00335"/>
    </source>
</evidence>
<dbReference type="PANTHER" id="PTHR30055:SF238">
    <property type="entry name" value="MYCOFACTOCIN BIOSYNTHESIS TRANSCRIPTIONAL REGULATOR MFTR-RELATED"/>
    <property type="match status" value="1"/>
</dbReference>
<dbReference type="Proteomes" id="UP001501303">
    <property type="component" value="Unassembled WGS sequence"/>
</dbReference>
<dbReference type="InterPro" id="IPR001647">
    <property type="entry name" value="HTH_TetR"/>
</dbReference>
<evidence type="ECO:0000256" key="1">
    <source>
        <dbReference type="ARBA" id="ARBA00023015"/>
    </source>
</evidence>
<feature type="domain" description="HTH tetR-type" evidence="5">
    <location>
        <begin position="9"/>
        <end position="69"/>
    </location>
</feature>
<dbReference type="InterPro" id="IPR009057">
    <property type="entry name" value="Homeodomain-like_sf"/>
</dbReference>
<protein>
    <submittedName>
        <fullName evidence="6">TetR/AcrR family transcriptional regulator</fullName>
    </submittedName>
</protein>
<proteinExistence type="predicted"/>
<dbReference type="Gene3D" id="1.10.357.10">
    <property type="entry name" value="Tetracycline Repressor, domain 2"/>
    <property type="match status" value="1"/>
</dbReference>